<dbReference type="Proteomes" id="UP000887116">
    <property type="component" value="Unassembled WGS sequence"/>
</dbReference>
<evidence type="ECO:0000313" key="1">
    <source>
        <dbReference type="EMBL" id="GFR27374.1"/>
    </source>
</evidence>
<keyword evidence="2" id="KW-1185">Reference proteome</keyword>
<name>A0A8X6HP61_TRICU</name>
<dbReference type="AlphaFoldDB" id="A0A8X6HP61"/>
<comment type="caution">
    <text evidence="1">The sequence shown here is derived from an EMBL/GenBank/DDBJ whole genome shotgun (WGS) entry which is preliminary data.</text>
</comment>
<dbReference type="Gene3D" id="2.10.80.10">
    <property type="entry name" value="Lipase, subunit A"/>
    <property type="match status" value="1"/>
</dbReference>
<gene>
    <name evidence="1" type="ORF">TNCT_558201</name>
</gene>
<dbReference type="EMBL" id="BMAO01008907">
    <property type="protein sequence ID" value="GFR27374.1"/>
    <property type="molecule type" value="Genomic_DNA"/>
</dbReference>
<organism evidence="1 2">
    <name type="scientific">Trichonephila clavata</name>
    <name type="common">Joro spider</name>
    <name type="synonym">Nephila clavata</name>
    <dbReference type="NCBI Taxonomy" id="2740835"/>
    <lineage>
        <taxon>Eukaryota</taxon>
        <taxon>Metazoa</taxon>
        <taxon>Ecdysozoa</taxon>
        <taxon>Arthropoda</taxon>
        <taxon>Chelicerata</taxon>
        <taxon>Arachnida</taxon>
        <taxon>Araneae</taxon>
        <taxon>Araneomorphae</taxon>
        <taxon>Entelegynae</taxon>
        <taxon>Araneoidea</taxon>
        <taxon>Nephilidae</taxon>
        <taxon>Trichonephila</taxon>
    </lineage>
</organism>
<accession>A0A8X6HP61</accession>
<reference evidence="1" key="1">
    <citation type="submission" date="2020-07" db="EMBL/GenBank/DDBJ databases">
        <title>Multicomponent nature underlies the extraordinary mechanical properties of spider dragline silk.</title>
        <authorList>
            <person name="Kono N."/>
            <person name="Nakamura H."/>
            <person name="Mori M."/>
            <person name="Yoshida Y."/>
            <person name="Ohtoshi R."/>
            <person name="Malay A.D."/>
            <person name="Moran D.A.P."/>
            <person name="Tomita M."/>
            <person name="Numata K."/>
            <person name="Arakawa K."/>
        </authorList>
    </citation>
    <scope>NUCLEOTIDE SEQUENCE</scope>
</reference>
<proteinExistence type="predicted"/>
<sequence>MGSSIHGYFLTGEYEERLECPVDSRRFRLVDPSRSAMGHVIRRCNANTDCKEDECCLQKPWSNRFFCAKRVREGKVCWSKQHNATANWDKYRVICPCIAKHECRFQEPILVLKPVLAASTCQPKMEMMR</sequence>
<dbReference type="OrthoDB" id="6431157at2759"/>
<evidence type="ECO:0000313" key="2">
    <source>
        <dbReference type="Proteomes" id="UP000887116"/>
    </source>
</evidence>
<protein>
    <submittedName>
        <fullName evidence="1">Uncharacterized protein</fullName>
    </submittedName>
</protein>